<evidence type="ECO:0000256" key="8">
    <source>
        <dbReference type="ARBA" id="ARBA00022679"/>
    </source>
</evidence>
<dbReference type="InterPro" id="IPR052608">
    <property type="entry name" value="U-box_domain_protein"/>
</dbReference>
<dbReference type="PROSITE" id="PS50176">
    <property type="entry name" value="ARM_REPEAT"/>
    <property type="match status" value="1"/>
</dbReference>
<dbReference type="PANTHER" id="PTHR45958">
    <property type="entry name" value="RING-TYPE E3 UBIQUITIN TRANSFERASE"/>
    <property type="match status" value="1"/>
</dbReference>
<comment type="caution">
    <text evidence="16">The sequence shown here is derived from an EMBL/GenBank/DDBJ whole genome shotgun (WGS) entry which is preliminary data.</text>
</comment>
<dbReference type="Gene3D" id="1.25.10.10">
    <property type="entry name" value="Leucine-rich Repeat Variant"/>
    <property type="match status" value="3"/>
</dbReference>
<dbReference type="InterPro" id="IPR036537">
    <property type="entry name" value="Adaptor_Cbl_N_dom_sf"/>
</dbReference>
<dbReference type="InterPro" id="IPR059179">
    <property type="entry name" value="MLKL-like_MCAfunc"/>
</dbReference>
<evidence type="ECO:0000256" key="2">
    <source>
        <dbReference type="ARBA" id="ARBA00004161"/>
    </source>
</evidence>
<evidence type="ECO:0000256" key="3">
    <source>
        <dbReference type="ARBA" id="ARBA00004216"/>
    </source>
</evidence>
<dbReference type="InterPro" id="IPR032867">
    <property type="entry name" value="DYW_dom"/>
</dbReference>
<keyword evidence="14" id="KW-0175">Coiled coil</keyword>
<dbReference type="Gene3D" id="1.20.930.20">
    <property type="entry name" value="Adaptor protein Cbl, N-terminal domain"/>
    <property type="match status" value="1"/>
</dbReference>
<dbReference type="Gene3D" id="1.25.40.10">
    <property type="entry name" value="Tetratricopeptide repeat domain"/>
    <property type="match status" value="3"/>
</dbReference>
<dbReference type="EC" id="2.3.2.27" evidence="6"/>
<dbReference type="Pfam" id="PF04564">
    <property type="entry name" value="U-box"/>
    <property type="match status" value="1"/>
</dbReference>
<keyword evidence="11" id="KW-0862">Zinc</keyword>
<comment type="pathway">
    <text evidence="4">Protein modification; protein ubiquitination.</text>
</comment>
<dbReference type="Pfam" id="PF14432">
    <property type="entry name" value="DYW_deaminase"/>
    <property type="match status" value="1"/>
</dbReference>
<evidence type="ECO:0000256" key="13">
    <source>
        <dbReference type="PROSITE-ProRule" id="PRU00708"/>
    </source>
</evidence>
<dbReference type="Pfam" id="PF01535">
    <property type="entry name" value="PPR"/>
    <property type="match status" value="3"/>
</dbReference>
<dbReference type="InterPro" id="IPR011990">
    <property type="entry name" value="TPR-like_helical_dom_sf"/>
</dbReference>
<dbReference type="PROSITE" id="PS50089">
    <property type="entry name" value="ZF_RING_2"/>
    <property type="match status" value="1"/>
</dbReference>
<reference evidence="16 17" key="1">
    <citation type="journal article" date="2024" name="G3 (Bethesda)">
        <title>Genome assembly of Hibiscus sabdariffa L. provides insights into metabolisms of medicinal natural products.</title>
        <authorList>
            <person name="Kim T."/>
        </authorList>
    </citation>
    <scope>NUCLEOTIDE SEQUENCE [LARGE SCALE GENOMIC DNA]</scope>
    <source>
        <strain evidence="16">TK-2024</strain>
        <tissue evidence="16">Old leaves</tissue>
    </source>
</reference>
<feature type="repeat" description="PPR" evidence="13">
    <location>
        <begin position="251"/>
        <end position="285"/>
    </location>
</feature>
<keyword evidence="8" id="KW-0808">Transferase</keyword>
<dbReference type="InterPro" id="IPR016024">
    <property type="entry name" value="ARM-type_fold"/>
</dbReference>
<comment type="similarity">
    <text evidence="5">Belongs to the PPR family. PCMP-H subfamily.</text>
</comment>
<dbReference type="InterPro" id="IPR011989">
    <property type="entry name" value="ARM-like"/>
</dbReference>
<dbReference type="InterPro" id="IPR013083">
    <property type="entry name" value="Znf_RING/FYVE/PHD"/>
</dbReference>
<keyword evidence="10" id="KW-0833">Ubl conjugation pathway</keyword>
<evidence type="ECO:0000259" key="15">
    <source>
        <dbReference type="PROSITE" id="PS50089"/>
    </source>
</evidence>
<proteinExistence type="inferred from homology"/>
<evidence type="ECO:0000256" key="6">
    <source>
        <dbReference type="ARBA" id="ARBA00012483"/>
    </source>
</evidence>
<dbReference type="PANTHER" id="PTHR45958:SF11">
    <property type="entry name" value="RING-TYPE E3 UBIQUITIN TRANSFERASE"/>
    <property type="match status" value="1"/>
</dbReference>
<keyword evidence="17" id="KW-1185">Reference proteome</keyword>
<dbReference type="InterPro" id="IPR001841">
    <property type="entry name" value="Znf_RING"/>
</dbReference>
<dbReference type="SMART" id="SM00185">
    <property type="entry name" value="ARM"/>
    <property type="match status" value="5"/>
</dbReference>
<evidence type="ECO:0000256" key="7">
    <source>
        <dbReference type="ARBA" id="ARBA00020768"/>
    </source>
</evidence>
<keyword evidence="11" id="KW-0479">Metal-binding</keyword>
<dbReference type="NCBIfam" id="TIGR00756">
    <property type="entry name" value="PPR"/>
    <property type="match status" value="3"/>
</dbReference>
<dbReference type="InterPro" id="IPR000225">
    <property type="entry name" value="Armadillo"/>
</dbReference>
<feature type="coiled-coil region" evidence="14">
    <location>
        <begin position="751"/>
        <end position="781"/>
    </location>
</feature>
<name>A0ABR2SJG2_9ROSI</name>
<dbReference type="SUPFAM" id="SSF48371">
    <property type="entry name" value="ARM repeat"/>
    <property type="match status" value="2"/>
</dbReference>
<protein>
    <recommendedName>
        <fullName evidence="7">Protein unc-45 homolog B</fullName>
        <ecNumber evidence="6">2.3.2.27</ecNumber>
    </recommendedName>
</protein>
<sequence>MNNVYKIHARLIKTGLRNDAVSLRRLLLSFAAAAPASLPYARSVFARIPSPDTFAYNTLIRAHAHSSPSHAVSLFSTMRRDGVSPDHFTFPFVLKACARLHVGHDAHGLIIKLGLDSDIYVQNALISLYGSIGSVAGALDVFDEMPERDLVSWSSMISCFANNSLGYEALGLFQEMQLAGNLKPDEVTMLSVISAVSNLGALELGKWVDAYISRTGLNRTVSLGTSLIDMYSRCGSVDDSIKIFNAMSVKNVLTWTVLINGLAVHGHSREALDMFREMKKAGLKPDHLTFNSVLVACSHGGLVEEGWGVFESIKMDYGMEPTVEHYGCMVDLLGRAGLLDKAFDFVDMMPTRPNAVIWRTLLGACVKHNELKLAEKAKAKIYELDPNHDGDYVLLSNAYGRVGRWDEKANVRNSMREKKLGKKPGYSLLSAEDMVYEFVSGDDSHPKSNETKRFLISIIDDLRVEGYTPHTCNVLHDIEDEEKEQSLSYHSEKLAVAFALLRFKDRKNIRVIKNLRICYDCHCFMKHVSDKFDREIVVRDRNRFHHFSKGSCSCKDYWSAICQASVLQELWNWVTLQTVELSKETRDVMIEKDSFREFSSSISELDVLLRALSVGKIEAARGSEFTKAALEKLNDQLRKARKIIKNYTSGSRFRFLLHSHSVLSQMQGLAKDIASTVSSLQLTNLDMALNLKSMNDEVIDKLKSMEFRVAVSTEMIASEIENSVSQSSRNRDNAVTLLEKIAEAVGADANASLVQNELALLKQEKEEMEVQKKQAEALQLSQLIQLLYSTEIVSSPRSDETSTYHRQYPIGSFMCPLCNKMMVDPVAIICGHSFERNAIREYFESGKKDCPTCKEELQSLELTPNVNLRSSIEEWKKNDMDWRFQAAVSRINSDDHLRKDEALDDMQVLVATPRYAVRAAKEGLIPKFVESLKDARLNTMATVKCLYCLAKHCDDQKQEIVAAGVVRRIVKLIYNGETEPNMLGILLELSKTEGLVENIGNTKDCIPLLVSLVSNSNPDIALKARNVLRNLSSNTHFVVKMAEAGYFQSFVARFNQAAGHQETRALMAAALVNMQLKENSINDLKDKQFVHSLVHMLSSNSPACKSACVKCVKKLIQYPKMVKRFLSDPATIPLVLNVISFRSDPTLKQEAAEILALLVKACQPPEFQMYQGLQELQSEHNVGLFLQLVEKSDPQFKIQFLHLLIELSNKSKTTQSLIRTNTDAINHLFSCLDGNQPFVRRWAMKLIYCVSEGHPDGVPLPPSPVKETAINSLASILTCSPDFEERSIAAGIISQLPKDDIDIDEILLRSETLKAIHEVICSSDEEFGGIGAPNNQDKSLLENALAALLRFTEPSKPELWKQVGQLELYPSLVRVLSTGNSLAKQRTAIALAHLSRSTNLSVSDSIRVRRENSMSPFNMMNLFPNMPWCCSASAGNEISCPIHGVACSQRHTFCLIKADAVKPLLQTLSDTNSGVAEAALMALETLLEDHSTLSHATAAIVDSKGIEAILQVLEKGSLPAKEKALDLFQQILNHSRISQTLFQRSEGILIQLLHDDAIRKKVALVLKQMKVLPDQSSYF</sequence>
<evidence type="ECO:0000256" key="11">
    <source>
        <dbReference type="PROSITE-ProRule" id="PRU00175"/>
    </source>
</evidence>
<dbReference type="InterPro" id="IPR002885">
    <property type="entry name" value="PPR_rpt"/>
</dbReference>
<feature type="coiled-coil region" evidence="14">
    <location>
        <begin position="623"/>
        <end position="650"/>
    </location>
</feature>
<feature type="repeat" description="PPR" evidence="13">
    <location>
        <begin position="118"/>
        <end position="152"/>
    </location>
</feature>
<dbReference type="InterPro" id="IPR046848">
    <property type="entry name" value="E_motif"/>
</dbReference>
<feature type="repeat" description="PPR" evidence="13">
    <location>
        <begin position="52"/>
        <end position="85"/>
    </location>
</feature>
<dbReference type="Gene3D" id="3.30.40.10">
    <property type="entry name" value="Zinc/RING finger domain, C3HC4 (zinc finger)"/>
    <property type="match status" value="1"/>
</dbReference>
<dbReference type="CDD" id="cd21037">
    <property type="entry name" value="MLKL_NTD"/>
    <property type="match status" value="1"/>
</dbReference>
<evidence type="ECO:0000256" key="10">
    <source>
        <dbReference type="ARBA" id="ARBA00022786"/>
    </source>
</evidence>
<keyword evidence="9" id="KW-0677">Repeat</keyword>
<evidence type="ECO:0000256" key="14">
    <source>
        <dbReference type="SAM" id="Coils"/>
    </source>
</evidence>
<dbReference type="SUPFAM" id="SSF57850">
    <property type="entry name" value="RING/U-box"/>
    <property type="match status" value="1"/>
</dbReference>
<dbReference type="EMBL" id="JBBPBN010000013">
    <property type="protein sequence ID" value="KAK9025406.1"/>
    <property type="molecule type" value="Genomic_DNA"/>
</dbReference>
<organism evidence="16 17">
    <name type="scientific">Hibiscus sabdariffa</name>
    <name type="common">roselle</name>
    <dbReference type="NCBI Taxonomy" id="183260"/>
    <lineage>
        <taxon>Eukaryota</taxon>
        <taxon>Viridiplantae</taxon>
        <taxon>Streptophyta</taxon>
        <taxon>Embryophyta</taxon>
        <taxon>Tracheophyta</taxon>
        <taxon>Spermatophyta</taxon>
        <taxon>Magnoliopsida</taxon>
        <taxon>eudicotyledons</taxon>
        <taxon>Gunneridae</taxon>
        <taxon>Pentapetalae</taxon>
        <taxon>rosids</taxon>
        <taxon>malvids</taxon>
        <taxon>Malvales</taxon>
        <taxon>Malvaceae</taxon>
        <taxon>Malvoideae</taxon>
        <taxon>Hibiscus</taxon>
    </lineage>
</organism>
<evidence type="ECO:0000256" key="5">
    <source>
        <dbReference type="ARBA" id="ARBA00006643"/>
    </source>
</evidence>
<dbReference type="Pfam" id="PF13041">
    <property type="entry name" value="PPR_2"/>
    <property type="match status" value="2"/>
</dbReference>
<dbReference type="InterPro" id="IPR003613">
    <property type="entry name" value="Ubox_domain"/>
</dbReference>
<comment type="subcellular location">
    <subcellularLocation>
        <location evidence="2">Cytoplasm</location>
        <location evidence="2">Myofibril</location>
        <location evidence="2">Sarcomere</location>
        <location evidence="2">A band</location>
    </subcellularLocation>
    <subcellularLocation>
        <location evidence="3">Cytoplasm</location>
        <location evidence="3">Myofibril</location>
        <location evidence="3">Sarcomere</location>
        <location evidence="3">Z line</location>
    </subcellularLocation>
</comment>
<accession>A0ABR2SJG2</accession>
<dbReference type="SMART" id="SM00504">
    <property type="entry name" value="Ubox"/>
    <property type="match status" value="1"/>
</dbReference>
<feature type="repeat" description="ARM" evidence="12">
    <location>
        <begin position="1004"/>
        <end position="1034"/>
    </location>
</feature>
<evidence type="ECO:0000256" key="9">
    <source>
        <dbReference type="ARBA" id="ARBA00022737"/>
    </source>
</evidence>
<evidence type="ECO:0000256" key="1">
    <source>
        <dbReference type="ARBA" id="ARBA00000900"/>
    </source>
</evidence>
<gene>
    <name evidence="16" type="ORF">V6N11_038275</name>
</gene>
<keyword evidence="11" id="KW-0863">Zinc-finger</keyword>
<evidence type="ECO:0000256" key="4">
    <source>
        <dbReference type="ARBA" id="ARBA00004906"/>
    </source>
</evidence>
<comment type="catalytic activity">
    <reaction evidence="1">
        <text>S-ubiquitinyl-[E2 ubiquitin-conjugating enzyme]-L-cysteine + [acceptor protein]-L-lysine = [E2 ubiquitin-conjugating enzyme]-L-cysteine + N(6)-ubiquitinyl-[acceptor protein]-L-lysine.</text>
        <dbReference type="EC" id="2.3.2.27"/>
    </reaction>
</comment>
<evidence type="ECO:0000313" key="17">
    <source>
        <dbReference type="Proteomes" id="UP001396334"/>
    </source>
</evidence>
<dbReference type="PROSITE" id="PS51375">
    <property type="entry name" value="PPR"/>
    <property type="match status" value="3"/>
</dbReference>
<feature type="domain" description="RING-type" evidence="15">
    <location>
        <begin position="815"/>
        <end position="854"/>
    </location>
</feature>
<dbReference type="Proteomes" id="UP001396334">
    <property type="component" value="Unassembled WGS sequence"/>
</dbReference>
<evidence type="ECO:0000313" key="16">
    <source>
        <dbReference type="EMBL" id="KAK9025406.1"/>
    </source>
</evidence>
<dbReference type="Pfam" id="PF20431">
    <property type="entry name" value="E_motif"/>
    <property type="match status" value="1"/>
</dbReference>
<evidence type="ECO:0000256" key="12">
    <source>
        <dbReference type="PROSITE-ProRule" id="PRU00259"/>
    </source>
</evidence>